<organism evidence="1 2">
    <name type="scientific">Acidovorax soli</name>
    <dbReference type="NCBI Taxonomy" id="592050"/>
    <lineage>
        <taxon>Bacteria</taxon>
        <taxon>Pseudomonadati</taxon>
        <taxon>Pseudomonadota</taxon>
        <taxon>Betaproteobacteria</taxon>
        <taxon>Burkholderiales</taxon>
        <taxon>Comamonadaceae</taxon>
        <taxon>Acidovorax</taxon>
    </lineage>
</organism>
<gene>
    <name evidence="1" type="ORF">HNP48_004817</name>
</gene>
<comment type="caution">
    <text evidence="1">The sequence shown here is derived from an EMBL/GenBank/DDBJ whole genome shotgun (WGS) entry which is preliminary data.</text>
</comment>
<keyword evidence="2" id="KW-1185">Reference proteome</keyword>
<dbReference type="EMBL" id="JACHLK010000011">
    <property type="protein sequence ID" value="MBB6562108.1"/>
    <property type="molecule type" value="Genomic_DNA"/>
</dbReference>
<evidence type="ECO:0000313" key="1">
    <source>
        <dbReference type="EMBL" id="MBB6562108.1"/>
    </source>
</evidence>
<name>A0A7X0UBH8_9BURK</name>
<dbReference type="AlphaFoldDB" id="A0A7X0UBH8"/>
<dbReference type="Proteomes" id="UP000575083">
    <property type="component" value="Unassembled WGS sequence"/>
</dbReference>
<proteinExistence type="predicted"/>
<dbReference type="RefSeq" id="WP_184861803.1">
    <property type="nucleotide sequence ID" value="NZ_JACHLK010000011.1"/>
</dbReference>
<protein>
    <submittedName>
        <fullName evidence="1">Uncharacterized protein</fullName>
    </submittedName>
</protein>
<evidence type="ECO:0000313" key="2">
    <source>
        <dbReference type="Proteomes" id="UP000575083"/>
    </source>
</evidence>
<sequence>MLSVLWQWAYSAFGDEQPTLGSKRFTDATTNPTTGSTSIPEVTFNLRYPGEYCDKESDPGCGS</sequence>
<reference evidence="1 2" key="1">
    <citation type="submission" date="2020-08" db="EMBL/GenBank/DDBJ databases">
        <title>Functional genomics of gut bacteria from endangered species of beetles.</title>
        <authorList>
            <person name="Carlos-Shanley C."/>
        </authorList>
    </citation>
    <scope>NUCLEOTIDE SEQUENCE [LARGE SCALE GENOMIC DNA]</scope>
    <source>
        <strain evidence="1 2">S00198</strain>
    </source>
</reference>
<accession>A0A7X0UBH8</accession>